<evidence type="ECO:0000313" key="1">
    <source>
        <dbReference type="EMBL" id="MEJ8569784.1"/>
    </source>
</evidence>
<dbReference type="Gene3D" id="1.10.10.10">
    <property type="entry name" value="Winged helix-like DNA-binding domain superfamily/Winged helix DNA-binding domain"/>
    <property type="match status" value="1"/>
</dbReference>
<dbReference type="NCBIfam" id="TIGR02944">
    <property type="entry name" value="suf_reg_Xantho"/>
    <property type="match status" value="1"/>
</dbReference>
<dbReference type="GO" id="GO:0005829">
    <property type="term" value="C:cytosol"/>
    <property type="evidence" value="ECO:0007669"/>
    <property type="project" value="TreeGrafter"/>
</dbReference>
<dbReference type="PANTHER" id="PTHR33221:SF2">
    <property type="entry name" value="TRANSCRIPTIONAL REGULATOR"/>
    <property type="match status" value="1"/>
</dbReference>
<dbReference type="Proteomes" id="UP001359886">
    <property type="component" value="Unassembled WGS sequence"/>
</dbReference>
<reference evidence="1 2" key="1">
    <citation type="submission" date="2024-02" db="EMBL/GenBank/DDBJ databases">
        <title>A novel Wenzhouxiangellaceae bacterium, isolated from coastal sediments.</title>
        <authorList>
            <person name="Du Z.-J."/>
            <person name="Ye Y.-Q."/>
            <person name="Zhang X.-Y."/>
        </authorList>
    </citation>
    <scope>NUCLEOTIDE SEQUENCE [LARGE SCALE GENOMIC DNA]</scope>
    <source>
        <strain evidence="1 2">CH-27</strain>
    </source>
</reference>
<dbReference type="PROSITE" id="PS51197">
    <property type="entry name" value="HTH_RRF2_2"/>
    <property type="match status" value="1"/>
</dbReference>
<sequence length="148" mass="15980">MLRISKLTDYAILMMVELTRENEMLSAHVLAERVHVETPTAGKVLKQLAGAGLVESFRGANGGYRVTRGADEISVAEVIAAIEGPIAMTECSVEPGLCHQESSCNLRGNWQRISVAVARALEAVTLAEMSAPAQRPQEPLRIMTLHTA</sequence>
<dbReference type="GO" id="GO:0003700">
    <property type="term" value="F:DNA-binding transcription factor activity"/>
    <property type="evidence" value="ECO:0007669"/>
    <property type="project" value="TreeGrafter"/>
</dbReference>
<keyword evidence="2" id="KW-1185">Reference proteome</keyword>
<evidence type="ECO:0000313" key="2">
    <source>
        <dbReference type="Proteomes" id="UP001359886"/>
    </source>
</evidence>
<dbReference type="InterPro" id="IPR014290">
    <property type="entry name" value="SUF_FeS_clus_asmbl_reg"/>
</dbReference>
<dbReference type="InterPro" id="IPR000944">
    <property type="entry name" value="Tscrpt_reg_Rrf2"/>
</dbReference>
<dbReference type="AlphaFoldDB" id="A0AAW9RK53"/>
<dbReference type="NCBIfam" id="TIGR00738">
    <property type="entry name" value="rrf2_super"/>
    <property type="match status" value="1"/>
</dbReference>
<gene>
    <name evidence="1" type="ORF">V3330_19300</name>
</gene>
<dbReference type="SUPFAM" id="SSF46785">
    <property type="entry name" value="Winged helix' DNA-binding domain"/>
    <property type="match status" value="1"/>
</dbReference>
<name>A0AAW9RK53_9GAMM</name>
<dbReference type="RefSeq" id="WP_354697111.1">
    <property type="nucleotide sequence ID" value="NZ_JAZHOG010000019.1"/>
</dbReference>
<accession>A0AAW9RK53</accession>
<dbReference type="InterPro" id="IPR036388">
    <property type="entry name" value="WH-like_DNA-bd_sf"/>
</dbReference>
<protein>
    <submittedName>
        <fullName evidence="1">SUF system Fe-S cluster assembly regulator</fullName>
    </submittedName>
</protein>
<dbReference type="InterPro" id="IPR036390">
    <property type="entry name" value="WH_DNA-bd_sf"/>
</dbReference>
<comment type="caution">
    <text evidence="1">The sequence shown here is derived from an EMBL/GenBank/DDBJ whole genome shotgun (WGS) entry which is preliminary data.</text>
</comment>
<dbReference type="PANTHER" id="PTHR33221">
    <property type="entry name" value="WINGED HELIX-TURN-HELIX TRANSCRIPTIONAL REGULATOR, RRF2 FAMILY"/>
    <property type="match status" value="1"/>
</dbReference>
<organism evidence="1 2">
    <name type="scientific">Elongatibacter sediminis</name>
    <dbReference type="NCBI Taxonomy" id="3119006"/>
    <lineage>
        <taxon>Bacteria</taxon>
        <taxon>Pseudomonadati</taxon>
        <taxon>Pseudomonadota</taxon>
        <taxon>Gammaproteobacteria</taxon>
        <taxon>Chromatiales</taxon>
        <taxon>Wenzhouxiangellaceae</taxon>
        <taxon>Elongatibacter</taxon>
    </lineage>
</organism>
<dbReference type="Pfam" id="PF02082">
    <property type="entry name" value="Rrf2"/>
    <property type="match status" value="1"/>
</dbReference>
<proteinExistence type="predicted"/>
<dbReference type="EMBL" id="JAZHOG010000019">
    <property type="protein sequence ID" value="MEJ8569784.1"/>
    <property type="molecule type" value="Genomic_DNA"/>
</dbReference>